<evidence type="ECO:0000313" key="1">
    <source>
        <dbReference type="EMBL" id="MBI3539103.1"/>
    </source>
</evidence>
<gene>
    <name evidence="1" type="ORF">HY076_02380</name>
</gene>
<accession>A0A9D6L9H6</accession>
<organism evidence="1 2">
    <name type="scientific">Eiseniibacteriota bacterium</name>
    <dbReference type="NCBI Taxonomy" id="2212470"/>
    <lineage>
        <taxon>Bacteria</taxon>
        <taxon>Candidatus Eiseniibacteriota</taxon>
    </lineage>
</organism>
<name>A0A9D6L9H6_UNCEI</name>
<proteinExistence type="predicted"/>
<dbReference type="Proteomes" id="UP000807850">
    <property type="component" value="Unassembled WGS sequence"/>
</dbReference>
<evidence type="ECO:0000313" key="2">
    <source>
        <dbReference type="Proteomes" id="UP000807850"/>
    </source>
</evidence>
<protein>
    <submittedName>
        <fullName evidence="1">Uncharacterized protein</fullName>
    </submittedName>
</protein>
<reference evidence="1" key="1">
    <citation type="submission" date="2020-07" db="EMBL/GenBank/DDBJ databases">
        <title>Huge and variable diversity of episymbiotic CPR bacteria and DPANN archaea in groundwater ecosystems.</title>
        <authorList>
            <person name="He C.Y."/>
            <person name="Keren R."/>
            <person name="Whittaker M."/>
            <person name="Farag I.F."/>
            <person name="Doudna J."/>
            <person name="Cate J.H.D."/>
            <person name="Banfield J.F."/>
        </authorList>
    </citation>
    <scope>NUCLEOTIDE SEQUENCE</scope>
    <source>
        <strain evidence="1">NC_groundwater_928_Pr1_S-0.2um_72_17</strain>
    </source>
</reference>
<comment type="caution">
    <text evidence="1">The sequence shown here is derived from an EMBL/GenBank/DDBJ whole genome shotgun (WGS) entry which is preliminary data.</text>
</comment>
<dbReference type="EMBL" id="JACQAY010000070">
    <property type="protein sequence ID" value="MBI3539103.1"/>
    <property type="molecule type" value="Genomic_DNA"/>
</dbReference>
<sequence>MATETRASSNGADRRLLLVDFDWQDADLMPELLQRPGVSVRLVAGSRHDDAGIRLAELCGLPRSVDLADLTREIFDLALVSERSPRRTQVEGLLLALGTPSVTPQAFLSGEGGHLPAVPAVEAPLALHAVAFESTVGGNIDALLAQALPDVADETRTAPEPVAPSGRSIEIQSLEDFPSLEDRRGLEHALTGLMQETGAGRAEIHLVGPDALETLIEVGPTDGLLKGLVQLADHLGTPQVVGGLVGAQEGKAWGAWPFRTPQRRGVVAAAGIDRARGWSTWEKTVDDLRRSWDRLERERAGPAFPMLPDQHPRWLAPQDLSARLDLAVERNRRDGLRFAVHRLTFPGSPESVGALCDRLPGQLRDTDCMAHPSAQSVVLLTAGAPDAFSHLRRRLLALWDEMCHAAGGPRSAEGVTDEQVSLICPADSPAFLATARAWIAGGGGASPTAS</sequence>
<dbReference type="AlphaFoldDB" id="A0A9D6L9H6"/>